<organism evidence="1 3">
    <name type="scientific">Stigmatella aurantiaca (strain DW4/3-1)</name>
    <dbReference type="NCBI Taxonomy" id="378806"/>
    <lineage>
        <taxon>Bacteria</taxon>
        <taxon>Pseudomonadati</taxon>
        <taxon>Myxococcota</taxon>
        <taxon>Myxococcia</taxon>
        <taxon>Myxococcales</taxon>
        <taxon>Cystobacterineae</taxon>
        <taxon>Archangiaceae</taxon>
        <taxon>Stigmatella</taxon>
    </lineage>
</organism>
<dbReference type="EMBL" id="AAMD01000113">
    <property type="protein sequence ID" value="EAU64532.1"/>
    <property type="molecule type" value="Genomic_DNA"/>
</dbReference>
<gene>
    <name evidence="1" type="ORF">STIAU_1099</name>
    <name evidence="2" type="ORF">STIAU_7646</name>
</gene>
<evidence type="ECO:0000313" key="2">
    <source>
        <dbReference type="EMBL" id="EAU65546.1"/>
    </source>
</evidence>
<name>Q08VM7_STIAD</name>
<comment type="caution">
    <text evidence="1">The sequence shown here is derived from an EMBL/GenBank/DDBJ whole genome shotgun (WGS) entry which is preliminary data.</text>
</comment>
<accession>Q08VM7</accession>
<proteinExistence type="predicted"/>
<dbReference type="EMBL" id="AAMD01000078">
    <property type="protein sequence ID" value="EAU65546.1"/>
    <property type="molecule type" value="Genomic_DNA"/>
</dbReference>
<sequence>MLRWIWATHSALAPSQRIHPMKMKTFITSLSFGSLLMACGGMEADTAPTDAPTPNTLAALRPADADARVLGQPTDRVLRVYNNNIENLVMNNSDGTCTRVSGTDHLKSILVDDAGKTGTSGVVAPDLLIVQQIRGTGQAEAYADQLSAMFGLPTGTYKAIVVWSDPESWGSTHKCSDQSLGDLKKKQTNGIIYNTGRLSLAAGDVSAYWSAGWLKPGTPYNGGAGCTLYKPPDSDPDTTDKYKWKRTSAIAARFTIKATGTTVFAATMHLPQENSANACAGDKDTGIKGTGIHLGADATSLMNASTIRIVGIDANRKNIPSTTLNDQGMTGYGTAATNGASKIDYLFIKGAVQPSPINYTVSGTKSNHRALYAFIDF</sequence>
<evidence type="ECO:0000313" key="3">
    <source>
        <dbReference type="Proteomes" id="UP000032702"/>
    </source>
</evidence>
<dbReference type="PATRIC" id="fig|378806.16.peg.3469"/>
<dbReference type="Proteomes" id="UP000032702">
    <property type="component" value="Unassembled WGS sequence"/>
</dbReference>
<reference evidence="1 3" key="1">
    <citation type="submission" date="2006-04" db="EMBL/GenBank/DDBJ databases">
        <authorList>
            <person name="Nierman W.C."/>
        </authorList>
    </citation>
    <scope>NUCLEOTIDE SEQUENCE [LARGE SCALE GENOMIC DNA]</scope>
    <source>
        <strain evidence="1 3">DW4/3-1</strain>
    </source>
</reference>
<evidence type="ECO:0000313" key="1">
    <source>
        <dbReference type="EMBL" id="EAU64532.1"/>
    </source>
</evidence>
<protein>
    <submittedName>
        <fullName evidence="1">Uncharacterized protein</fullName>
    </submittedName>
</protein>
<dbReference type="AlphaFoldDB" id="Q08VM7"/>